<comment type="subcellular location">
    <subcellularLocation>
        <location evidence="1">Cytoplasm</location>
    </subcellularLocation>
</comment>
<keyword evidence="2" id="KW-0963">Cytoplasm</keyword>
<name>A0A8B9WZN4_BOSMU</name>
<organism evidence="5 6">
    <name type="scientific">Bos mutus grunniens</name>
    <name type="common">Wild yak</name>
    <name type="synonym">Bos grunniens</name>
    <dbReference type="NCBI Taxonomy" id="30521"/>
    <lineage>
        <taxon>Eukaryota</taxon>
        <taxon>Metazoa</taxon>
        <taxon>Chordata</taxon>
        <taxon>Craniata</taxon>
        <taxon>Vertebrata</taxon>
        <taxon>Euteleostomi</taxon>
        <taxon>Mammalia</taxon>
        <taxon>Eutheria</taxon>
        <taxon>Laurasiatheria</taxon>
        <taxon>Artiodactyla</taxon>
        <taxon>Ruminantia</taxon>
        <taxon>Pecora</taxon>
        <taxon>Bovidae</taxon>
        <taxon>Bovinae</taxon>
        <taxon>Bos</taxon>
    </lineage>
</organism>
<keyword evidence="4" id="KW-0206">Cytoskeleton</keyword>
<dbReference type="InterPro" id="IPR018159">
    <property type="entry name" value="Spectrin/alpha-actinin"/>
</dbReference>
<dbReference type="AlphaFoldDB" id="A0A8B9WZN4"/>
<dbReference type="GO" id="GO:0099536">
    <property type="term" value="P:synaptic signaling"/>
    <property type="evidence" value="ECO:0007669"/>
    <property type="project" value="TreeGrafter"/>
</dbReference>
<dbReference type="SUPFAM" id="SSF46966">
    <property type="entry name" value="Spectrin repeat"/>
    <property type="match status" value="2"/>
</dbReference>
<evidence type="ECO:0000313" key="5">
    <source>
        <dbReference type="Ensembl" id="ENSBGRP00000014247.1"/>
    </source>
</evidence>
<dbReference type="PANTHER" id="PTHR12268:SF14">
    <property type="entry name" value="DYSTROPHIN-1"/>
    <property type="match status" value="1"/>
</dbReference>
<evidence type="ECO:0000313" key="6">
    <source>
        <dbReference type="Proteomes" id="UP000694520"/>
    </source>
</evidence>
<evidence type="ECO:0000256" key="4">
    <source>
        <dbReference type="ARBA" id="ARBA00023212"/>
    </source>
</evidence>
<evidence type="ECO:0000256" key="3">
    <source>
        <dbReference type="ARBA" id="ARBA00022837"/>
    </source>
</evidence>
<keyword evidence="3" id="KW-0106">Calcium</keyword>
<dbReference type="Pfam" id="PF00435">
    <property type="entry name" value="Spectrin"/>
    <property type="match status" value="1"/>
</dbReference>
<protein>
    <recommendedName>
        <fullName evidence="7">Dystrophin</fullName>
    </recommendedName>
</protein>
<reference evidence="5" key="2">
    <citation type="submission" date="2025-08" db="UniProtKB">
        <authorList>
            <consortium name="Ensembl"/>
        </authorList>
    </citation>
    <scope>IDENTIFICATION</scope>
</reference>
<keyword evidence="6" id="KW-1185">Reference proteome</keyword>
<dbReference type="GO" id="GO:0055001">
    <property type="term" value="P:muscle cell development"/>
    <property type="evidence" value="ECO:0007669"/>
    <property type="project" value="TreeGrafter"/>
</dbReference>
<dbReference type="Gene3D" id="2.20.70.10">
    <property type="match status" value="1"/>
</dbReference>
<dbReference type="Gene3D" id="1.20.58.60">
    <property type="match status" value="3"/>
</dbReference>
<evidence type="ECO:0008006" key="7">
    <source>
        <dbReference type="Google" id="ProtNLM"/>
    </source>
</evidence>
<evidence type="ECO:0000256" key="1">
    <source>
        <dbReference type="ARBA" id="ARBA00004496"/>
    </source>
</evidence>
<dbReference type="GO" id="GO:0045202">
    <property type="term" value="C:synapse"/>
    <property type="evidence" value="ECO:0007669"/>
    <property type="project" value="GOC"/>
</dbReference>
<dbReference type="PANTHER" id="PTHR12268">
    <property type="entry name" value="E3 UBIQUITIN-PROTEIN LIGASE KCMF1"/>
    <property type="match status" value="1"/>
</dbReference>
<dbReference type="GO" id="GO:0042383">
    <property type="term" value="C:sarcolemma"/>
    <property type="evidence" value="ECO:0007669"/>
    <property type="project" value="TreeGrafter"/>
</dbReference>
<evidence type="ECO:0000256" key="2">
    <source>
        <dbReference type="ARBA" id="ARBA00022490"/>
    </source>
</evidence>
<sequence>MQQDQKTYHVKDLQGEIEAHTDIYHNLDENGQKILRSLEGSDDAVLLQRRLDNMNFKWSELRKKSLNIRSHLEASSDQWKRLHLSLQELLVWLQLKDDELSRQAPIGGDFPAVQKQNDIHRAFKRELKTKEPVIMSTLETVRIFLTEQPLEGLEKLYQEPRELPPEEKAQNVTRLLRKQAEEVNTEWEKLNLHSEATDELDLKLRQAEVIKGSWQPVGDLLIDSLQDHLEKVKALRGEIAPLKENVSHVSDLARQLTTLGIQLSPYNLSTLEDLNTRWKLLQVAVEDRIRQLHEAHRDFGPASQHFLSTSVQGPWERAISPNKVPYYIK</sequence>
<dbReference type="GO" id="GO:0090257">
    <property type="term" value="P:regulation of muscle system process"/>
    <property type="evidence" value="ECO:0007669"/>
    <property type="project" value="TreeGrafter"/>
</dbReference>
<reference evidence="5" key="1">
    <citation type="submission" date="2019-05" db="EMBL/GenBank/DDBJ databases">
        <authorList>
            <person name="Zhang S."/>
            <person name="Liu J."/>
        </authorList>
    </citation>
    <scope>NUCLEOTIDE SEQUENCE [LARGE SCALE GENOMIC DNA]</scope>
</reference>
<accession>A0A8B9WZN4</accession>
<dbReference type="Proteomes" id="UP000694520">
    <property type="component" value="Chromosome X"/>
</dbReference>
<proteinExistence type="predicted"/>
<dbReference type="GO" id="GO:0048666">
    <property type="term" value="P:neuron development"/>
    <property type="evidence" value="ECO:0007669"/>
    <property type="project" value="TreeGrafter"/>
</dbReference>
<dbReference type="GeneTree" id="ENSGT00940000154342"/>
<dbReference type="Ensembl" id="ENSBGRT00000016407.1">
    <property type="protein sequence ID" value="ENSBGRP00000014247.1"/>
    <property type="gene ID" value="ENSBGRG00000008907.1"/>
</dbReference>
<dbReference type="CDD" id="cd00176">
    <property type="entry name" value="SPEC"/>
    <property type="match status" value="2"/>
</dbReference>
<dbReference type="SMART" id="SM00150">
    <property type="entry name" value="SPEC"/>
    <property type="match status" value="3"/>
</dbReference>
<reference evidence="5" key="3">
    <citation type="submission" date="2025-09" db="UniProtKB">
        <authorList>
            <consortium name="Ensembl"/>
        </authorList>
    </citation>
    <scope>IDENTIFICATION</scope>
</reference>
<dbReference type="GO" id="GO:0007519">
    <property type="term" value="P:skeletal muscle tissue development"/>
    <property type="evidence" value="ECO:0007669"/>
    <property type="project" value="TreeGrafter"/>
</dbReference>
<dbReference type="InterPro" id="IPR050774">
    <property type="entry name" value="KCMF1/Dystrophin"/>
</dbReference>
<dbReference type="InterPro" id="IPR002017">
    <property type="entry name" value="Spectrin_repeat"/>
</dbReference>
<dbReference type="FunFam" id="1.20.58.60:FF:000056">
    <property type="entry name" value="utrophin isoform X1"/>
    <property type="match status" value="1"/>
</dbReference>